<accession>A0A0F9C502</accession>
<feature type="transmembrane region" description="Helical" evidence="8">
    <location>
        <begin position="295"/>
        <end position="315"/>
    </location>
</feature>
<feature type="transmembrane region" description="Helical" evidence="8">
    <location>
        <begin position="6"/>
        <end position="25"/>
    </location>
</feature>
<organism evidence="10">
    <name type="scientific">marine sediment metagenome</name>
    <dbReference type="NCBI Taxonomy" id="412755"/>
    <lineage>
        <taxon>unclassified sequences</taxon>
        <taxon>metagenomes</taxon>
        <taxon>ecological metagenomes</taxon>
    </lineage>
</organism>
<dbReference type="GO" id="GO:0015297">
    <property type="term" value="F:antiporter activity"/>
    <property type="evidence" value="ECO:0007669"/>
    <property type="project" value="UniProtKB-KW"/>
</dbReference>
<evidence type="ECO:0000256" key="5">
    <source>
        <dbReference type="ARBA" id="ARBA00022989"/>
    </source>
</evidence>
<comment type="caution">
    <text evidence="10">The sequence shown here is derived from an EMBL/GenBank/DDBJ whole genome shotgun (WGS) entry which is preliminary data.</text>
</comment>
<evidence type="ECO:0000256" key="4">
    <source>
        <dbReference type="ARBA" id="ARBA00022692"/>
    </source>
</evidence>
<comment type="subcellular location">
    <subcellularLocation>
        <location evidence="1">Membrane</location>
        <topology evidence="1">Multi-pass membrane protein</topology>
    </subcellularLocation>
</comment>
<keyword evidence="6" id="KW-0406">Ion transport</keyword>
<dbReference type="NCBIfam" id="TIGR00932">
    <property type="entry name" value="2a37"/>
    <property type="match status" value="1"/>
</dbReference>
<dbReference type="PANTHER" id="PTHR46157:SF4">
    <property type="entry name" value="K(+) EFFLUX ANTIPORTER 3, CHLOROPLASTIC"/>
    <property type="match status" value="1"/>
</dbReference>
<keyword evidence="5 8" id="KW-1133">Transmembrane helix</keyword>
<dbReference type="PANTHER" id="PTHR46157">
    <property type="entry name" value="K(+) EFFLUX ANTIPORTER 3, CHLOROPLASTIC"/>
    <property type="match status" value="1"/>
</dbReference>
<keyword evidence="2" id="KW-0813">Transport</keyword>
<dbReference type="Pfam" id="PF00999">
    <property type="entry name" value="Na_H_Exchanger"/>
    <property type="match status" value="1"/>
</dbReference>
<dbReference type="InterPro" id="IPR004771">
    <property type="entry name" value="K/H_exchanger"/>
</dbReference>
<keyword evidence="4 8" id="KW-0812">Transmembrane</keyword>
<evidence type="ECO:0000256" key="6">
    <source>
        <dbReference type="ARBA" id="ARBA00023065"/>
    </source>
</evidence>
<evidence type="ECO:0000256" key="7">
    <source>
        <dbReference type="ARBA" id="ARBA00023136"/>
    </source>
</evidence>
<protein>
    <recommendedName>
        <fullName evidence="9">Cation/H+ exchanger transmembrane domain-containing protein</fullName>
    </recommendedName>
</protein>
<feature type="transmembrane region" description="Helical" evidence="8">
    <location>
        <begin position="118"/>
        <end position="137"/>
    </location>
</feature>
<evidence type="ECO:0000313" key="10">
    <source>
        <dbReference type="EMBL" id="KKL21367.1"/>
    </source>
</evidence>
<keyword evidence="7 8" id="KW-0472">Membrane</keyword>
<dbReference type="EMBL" id="LAZR01037759">
    <property type="protein sequence ID" value="KKL21367.1"/>
    <property type="molecule type" value="Genomic_DNA"/>
</dbReference>
<reference evidence="10" key="1">
    <citation type="journal article" date="2015" name="Nature">
        <title>Complex archaea that bridge the gap between prokaryotes and eukaryotes.</title>
        <authorList>
            <person name="Spang A."/>
            <person name="Saw J.H."/>
            <person name="Jorgensen S.L."/>
            <person name="Zaremba-Niedzwiedzka K."/>
            <person name="Martijn J."/>
            <person name="Lind A.E."/>
            <person name="van Eijk R."/>
            <person name="Schleper C."/>
            <person name="Guy L."/>
            <person name="Ettema T.J."/>
        </authorList>
    </citation>
    <scope>NUCLEOTIDE SEQUENCE</scope>
</reference>
<feature type="transmembrane region" description="Helical" evidence="8">
    <location>
        <begin position="149"/>
        <end position="172"/>
    </location>
</feature>
<gene>
    <name evidence="10" type="ORF">LCGC14_2446160</name>
</gene>
<feature type="transmembrane region" description="Helical" evidence="8">
    <location>
        <begin position="57"/>
        <end position="76"/>
    </location>
</feature>
<feature type="transmembrane region" description="Helical" evidence="8">
    <location>
        <begin position="264"/>
        <end position="283"/>
    </location>
</feature>
<dbReference type="Gene3D" id="1.20.1530.20">
    <property type="match status" value="1"/>
</dbReference>
<evidence type="ECO:0000256" key="1">
    <source>
        <dbReference type="ARBA" id="ARBA00004141"/>
    </source>
</evidence>
<dbReference type="GO" id="GO:1902600">
    <property type="term" value="P:proton transmembrane transport"/>
    <property type="evidence" value="ECO:0007669"/>
    <property type="project" value="InterPro"/>
</dbReference>
<keyword evidence="3" id="KW-0050">Antiport</keyword>
<dbReference type="InterPro" id="IPR006153">
    <property type="entry name" value="Cation/H_exchanger_TM"/>
</dbReference>
<dbReference type="GO" id="GO:0008324">
    <property type="term" value="F:monoatomic cation transmembrane transporter activity"/>
    <property type="evidence" value="ECO:0007669"/>
    <property type="project" value="InterPro"/>
</dbReference>
<feature type="transmembrane region" description="Helical" evidence="8">
    <location>
        <begin position="88"/>
        <end position="112"/>
    </location>
</feature>
<evidence type="ECO:0000259" key="9">
    <source>
        <dbReference type="Pfam" id="PF00999"/>
    </source>
</evidence>
<evidence type="ECO:0000256" key="3">
    <source>
        <dbReference type="ARBA" id="ARBA00022449"/>
    </source>
</evidence>
<feature type="transmembrane region" description="Helical" evidence="8">
    <location>
        <begin position="32"/>
        <end position="51"/>
    </location>
</feature>
<dbReference type="GO" id="GO:0005886">
    <property type="term" value="C:plasma membrane"/>
    <property type="evidence" value="ECO:0007669"/>
    <property type="project" value="TreeGrafter"/>
</dbReference>
<dbReference type="AlphaFoldDB" id="A0A0F9C502"/>
<feature type="transmembrane region" description="Helical" evidence="8">
    <location>
        <begin position="321"/>
        <end position="339"/>
    </location>
</feature>
<sequence>MHGQEFFFQAVIFLSAAVISVPIAKRLGLGSVLGYLLAGVLVGPYFLKLVGEEGTDIMHFAEFGVVMMLFLIGLEVKPSLLWSLRRSIFGLGGLQMAMTTVIVAGISLFFGMNLVQSITIGLIFSMSSTAIVLQTLAEKGLMKTQAGEGSFSVLLFQDIAVIPILAILPLMAGQVVSGSSADPHVVDAVHQSTEAAHQTGIADLDGWQQLLIIIGLVALIIFSGRFLARYLFRFIARTGLREIFTATALLLVIGIAMAMDAVGLSPALGTFLAGVVLADNEYRHELESDIEPFKGLLLGLFFIAVGASIDFNILVTQPGTVVGLLGLLIAVKFIVLLVLGRFFRMRNGQEILFSFALAQTGEFAFVLISFSNIMTC</sequence>
<name>A0A0F9C502_9ZZZZ</name>
<feature type="domain" description="Cation/H+ exchanger transmembrane" evidence="9">
    <location>
        <begin position="15"/>
        <end position="369"/>
    </location>
</feature>
<evidence type="ECO:0000256" key="8">
    <source>
        <dbReference type="SAM" id="Phobius"/>
    </source>
</evidence>
<dbReference type="InterPro" id="IPR038770">
    <property type="entry name" value="Na+/solute_symporter_sf"/>
</dbReference>
<feature type="transmembrane region" description="Helical" evidence="8">
    <location>
        <begin position="351"/>
        <end position="374"/>
    </location>
</feature>
<feature type="transmembrane region" description="Helical" evidence="8">
    <location>
        <begin position="210"/>
        <end position="228"/>
    </location>
</feature>
<proteinExistence type="predicted"/>
<evidence type="ECO:0000256" key="2">
    <source>
        <dbReference type="ARBA" id="ARBA00022448"/>
    </source>
</evidence>